<sequence length="135" mass="14537">MATIKSTYSGNLRTTAQHLASGNSIITDAPVDNNGKGEAFSPTDLVSAALGSCMMTIMGIVANRSNIDIEGMEIEITKIMSAEPRRIGEIILNFTMPAGKTYSDKEKSMLENAAHTCPVALSLHPDIKQTVNFQY</sequence>
<dbReference type="EC" id="1.11.1.-" evidence="1"/>
<dbReference type="InterPro" id="IPR015946">
    <property type="entry name" value="KH_dom-like_a/b"/>
</dbReference>
<evidence type="ECO:0000313" key="1">
    <source>
        <dbReference type="EMBL" id="MFD1188073.1"/>
    </source>
</evidence>
<dbReference type="RefSeq" id="WP_377530966.1">
    <property type="nucleotide sequence ID" value="NZ_JBHTLD010000210.1"/>
</dbReference>
<keyword evidence="1" id="KW-0560">Oxidoreductase</keyword>
<evidence type="ECO:0000313" key="2">
    <source>
        <dbReference type="Proteomes" id="UP001597094"/>
    </source>
</evidence>
<dbReference type="Pfam" id="PF02566">
    <property type="entry name" value="OsmC"/>
    <property type="match status" value="1"/>
</dbReference>
<accession>A0ABW3STW1</accession>
<keyword evidence="2" id="KW-1185">Reference proteome</keyword>
<reference evidence="2" key="1">
    <citation type="journal article" date="2019" name="Int. J. Syst. Evol. Microbiol.">
        <title>The Global Catalogue of Microorganisms (GCM) 10K type strain sequencing project: providing services to taxonomists for standard genome sequencing and annotation.</title>
        <authorList>
            <consortium name="The Broad Institute Genomics Platform"/>
            <consortium name="The Broad Institute Genome Sequencing Center for Infectious Disease"/>
            <person name="Wu L."/>
            <person name="Ma J."/>
        </authorList>
    </citation>
    <scope>NUCLEOTIDE SEQUENCE [LARGE SCALE GENOMIC DNA]</scope>
    <source>
        <strain evidence="2">JCM 31319</strain>
    </source>
</reference>
<dbReference type="PANTHER" id="PTHR39624">
    <property type="entry name" value="PROTEIN INVOLVED IN RIMO-MEDIATED BETA-METHYLTHIOLATION OF RIBOSOMAL PROTEIN S12 YCAO"/>
    <property type="match status" value="1"/>
</dbReference>
<dbReference type="InterPro" id="IPR003718">
    <property type="entry name" value="OsmC/Ohr_fam"/>
</dbReference>
<dbReference type="SUPFAM" id="SSF82784">
    <property type="entry name" value="OsmC-like"/>
    <property type="match status" value="1"/>
</dbReference>
<comment type="caution">
    <text evidence="1">The sequence shown here is derived from an EMBL/GenBank/DDBJ whole genome shotgun (WGS) entry which is preliminary data.</text>
</comment>
<dbReference type="PANTHER" id="PTHR39624:SF2">
    <property type="entry name" value="OSMC-LIKE PROTEIN"/>
    <property type="match status" value="1"/>
</dbReference>
<protein>
    <submittedName>
        <fullName evidence="1">OsmC family protein</fullName>
        <ecNumber evidence="1">1.11.1.-</ecNumber>
    </submittedName>
</protein>
<organism evidence="1 2">
    <name type="scientific">Pontibacter rugosus</name>
    <dbReference type="NCBI Taxonomy" id="1745966"/>
    <lineage>
        <taxon>Bacteria</taxon>
        <taxon>Pseudomonadati</taxon>
        <taxon>Bacteroidota</taxon>
        <taxon>Cytophagia</taxon>
        <taxon>Cytophagales</taxon>
        <taxon>Hymenobacteraceae</taxon>
        <taxon>Pontibacter</taxon>
    </lineage>
</organism>
<proteinExistence type="predicted"/>
<dbReference type="Gene3D" id="3.30.300.20">
    <property type="match status" value="1"/>
</dbReference>
<dbReference type="EMBL" id="JBHTLD010000210">
    <property type="protein sequence ID" value="MFD1188073.1"/>
    <property type="molecule type" value="Genomic_DNA"/>
</dbReference>
<dbReference type="Proteomes" id="UP001597094">
    <property type="component" value="Unassembled WGS sequence"/>
</dbReference>
<name>A0ABW3STW1_9BACT</name>
<dbReference type="GO" id="GO:0004601">
    <property type="term" value="F:peroxidase activity"/>
    <property type="evidence" value="ECO:0007669"/>
    <property type="project" value="UniProtKB-KW"/>
</dbReference>
<gene>
    <name evidence="1" type="ORF">ACFQ2O_17815</name>
</gene>
<keyword evidence="1" id="KW-0575">Peroxidase</keyword>
<dbReference type="InterPro" id="IPR036102">
    <property type="entry name" value="OsmC/Ohrsf"/>
</dbReference>